<gene>
    <name evidence="11" type="ORF">SAMN05192539_1001243</name>
</gene>
<evidence type="ECO:0000256" key="4">
    <source>
        <dbReference type="ARBA" id="ARBA00022679"/>
    </source>
</evidence>
<dbReference type="PANTHER" id="PTHR48090">
    <property type="entry name" value="UNDECAPRENYL-PHOSPHATE 4-DEOXY-4-FORMAMIDO-L-ARABINOSE TRANSFERASE-RELATED"/>
    <property type="match status" value="1"/>
</dbReference>
<dbReference type="SUPFAM" id="SSF53448">
    <property type="entry name" value="Nucleotide-diphospho-sugar transferases"/>
    <property type="match status" value="1"/>
</dbReference>
<evidence type="ECO:0000256" key="5">
    <source>
        <dbReference type="ARBA" id="ARBA00022692"/>
    </source>
</evidence>
<feature type="transmembrane region" description="Helical" evidence="9">
    <location>
        <begin position="276"/>
        <end position="297"/>
    </location>
</feature>
<dbReference type="STRING" id="667676.SAMN05192539_1001243"/>
<dbReference type="GO" id="GO:0005886">
    <property type="term" value="C:plasma membrane"/>
    <property type="evidence" value="ECO:0007669"/>
    <property type="project" value="UniProtKB-SubCell"/>
</dbReference>
<evidence type="ECO:0000256" key="8">
    <source>
        <dbReference type="ARBA" id="ARBA00038152"/>
    </source>
</evidence>
<keyword evidence="6 9" id="KW-1133">Transmembrane helix</keyword>
<evidence type="ECO:0000259" key="10">
    <source>
        <dbReference type="Pfam" id="PF00535"/>
    </source>
</evidence>
<evidence type="ECO:0000256" key="6">
    <source>
        <dbReference type="ARBA" id="ARBA00022989"/>
    </source>
</evidence>
<reference evidence="12" key="1">
    <citation type="submission" date="2016-10" db="EMBL/GenBank/DDBJ databases">
        <authorList>
            <person name="Varghese N."/>
            <person name="Submissions S."/>
        </authorList>
    </citation>
    <scope>NUCLEOTIDE SEQUENCE [LARGE SCALE GENOMIC DNA]</scope>
    <source>
        <strain evidence="12">LMG 26031</strain>
    </source>
</reference>
<dbReference type="Proteomes" id="UP000198866">
    <property type="component" value="Unassembled WGS sequence"/>
</dbReference>
<keyword evidence="12" id="KW-1185">Reference proteome</keyword>
<keyword evidence="4 11" id="KW-0808">Transferase</keyword>
<accession>A0A1H6QBY1</accession>
<dbReference type="EMBL" id="FNYE01000001">
    <property type="protein sequence ID" value="SEI41253.1"/>
    <property type="molecule type" value="Genomic_DNA"/>
</dbReference>
<dbReference type="GO" id="GO:0016757">
    <property type="term" value="F:glycosyltransferase activity"/>
    <property type="evidence" value="ECO:0007669"/>
    <property type="project" value="UniProtKB-KW"/>
</dbReference>
<keyword evidence="3" id="KW-0328">Glycosyltransferase</keyword>
<feature type="transmembrane region" description="Helical" evidence="9">
    <location>
        <begin position="309"/>
        <end position="334"/>
    </location>
</feature>
<comment type="subcellular location">
    <subcellularLocation>
        <location evidence="1">Cell membrane</location>
        <topology evidence="1">Multi-pass membrane protein</topology>
    </subcellularLocation>
</comment>
<proteinExistence type="inferred from homology"/>
<dbReference type="InterPro" id="IPR050256">
    <property type="entry name" value="Glycosyltransferase_2"/>
</dbReference>
<feature type="domain" description="Glycosyltransferase 2-like" evidence="10">
    <location>
        <begin position="51"/>
        <end position="213"/>
    </location>
</feature>
<dbReference type="Gene3D" id="3.90.550.10">
    <property type="entry name" value="Spore Coat Polysaccharide Biosynthesis Protein SpsA, Chain A"/>
    <property type="match status" value="1"/>
</dbReference>
<evidence type="ECO:0000256" key="7">
    <source>
        <dbReference type="ARBA" id="ARBA00023136"/>
    </source>
</evidence>
<dbReference type="CDD" id="cd04187">
    <property type="entry name" value="DPM1_like_bac"/>
    <property type="match status" value="1"/>
</dbReference>
<evidence type="ECO:0000256" key="1">
    <source>
        <dbReference type="ARBA" id="ARBA00004651"/>
    </source>
</evidence>
<evidence type="ECO:0000313" key="11">
    <source>
        <dbReference type="EMBL" id="SEI41253.1"/>
    </source>
</evidence>
<dbReference type="PANTHER" id="PTHR48090:SF1">
    <property type="entry name" value="PROPHAGE BACTOPRENOL GLUCOSYL TRANSFERASE HOMOLOG"/>
    <property type="match status" value="1"/>
</dbReference>
<dbReference type="AlphaFoldDB" id="A0A1H6QBY1"/>
<keyword evidence="7 9" id="KW-0472">Membrane</keyword>
<comment type="similarity">
    <text evidence="8">Belongs to the glycosyltransferase 2 family. GtrB subfamily.</text>
</comment>
<evidence type="ECO:0000313" key="12">
    <source>
        <dbReference type="Proteomes" id="UP000198866"/>
    </source>
</evidence>
<evidence type="ECO:0000256" key="3">
    <source>
        <dbReference type="ARBA" id="ARBA00022676"/>
    </source>
</evidence>
<dbReference type="FunFam" id="3.90.550.10:FF:000079">
    <property type="entry name" value="Probable glycosyl transferase"/>
    <property type="match status" value="1"/>
</dbReference>
<dbReference type="RefSeq" id="WP_281248475.1">
    <property type="nucleotide sequence ID" value="NZ_FNYE01000001.1"/>
</dbReference>
<sequence length="361" mass="40153">MNYIGREQFDSPLRREMDADELGPHASGRPLDAAPAADASALKARKTALLSLVVPFYNEEAMMDHFFAATIPVLESIDGITFEIVCVNDGSRDDTLAMLQARADLDRRIRVIDLTRNFGKEAALSAGLDEALGDVLVPLDADLQDPPHVIGKLVEKWREGYDVVLARRSNRDSDSYLKRRTASMFYRMHNAVCDTRIPENVGDFRLITRDVANALSKLPETRRFMKGLFAWVGYKTAVIDYVREPRAAGESKFSGWKLWNFALEGFTSFSTLPLRVWTYVGCAVAAFAFMYAAFLITRTLILGVAVPGYASMLTVVLMLGGVQLIGIGVLGEYIGRIYVESKKRPVYLIKDRYQAGSATNV</sequence>
<dbReference type="InterPro" id="IPR001173">
    <property type="entry name" value="Glyco_trans_2-like"/>
</dbReference>
<protein>
    <submittedName>
        <fullName evidence="11">Glycosyltransferase involved in cell wall bisynthesis</fullName>
    </submittedName>
</protein>
<dbReference type="InterPro" id="IPR029044">
    <property type="entry name" value="Nucleotide-diphossugar_trans"/>
</dbReference>
<dbReference type="Pfam" id="PF00535">
    <property type="entry name" value="Glycos_transf_2"/>
    <property type="match status" value="1"/>
</dbReference>
<keyword evidence="5 9" id="KW-0812">Transmembrane</keyword>
<evidence type="ECO:0000256" key="2">
    <source>
        <dbReference type="ARBA" id="ARBA00022475"/>
    </source>
</evidence>
<name>A0A1H6QBY1_9BURK</name>
<evidence type="ECO:0000256" key="9">
    <source>
        <dbReference type="SAM" id="Phobius"/>
    </source>
</evidence>
<organism evidence="11 12">
    <name type="scientific">Paraburkholderia diazotrophica</name>
    <dbReference type="NCBI Taxonomy" id="667676"/>
    <lineage>
        <taxon>Bacteria</taxon>
        <taxon>Pseudomonadati</taxon>
        <taxon>Pseudomonadota</taxon>
        <taxon>Betaproteobacteria</taxon>
        <taxon>Burkholderiales</taxon>
        <taxon>Burkholderiaceae</taxon>
        <taxon>Paraburkholderia</taxon>
    </lineage>
</organism>
<keyword evidence="2" id="KW-1003">Cell membrane</keyword>